<dbReference type="Proteomes" id="UP000250140">
    <property type="component" value="Unassembled WGS sequence"/>
</dbReference>
<evidence type="ECO:0000256" key="1">
    <source>
        <dbReference type="ARBA" id="ARBA00004496"/>
    </source>
</evidence>
<dbReference type="InterPro" id="IPR008271">
    <property type="entry name" value="Ser/Thr_kinase_AS"/>
</dbReference>
<proteinExistence type="inferred from homology"/>
<feature type="region of interest" description="Disordered" evidence="14">
    <location>
        <begin position="208"/>
        <end position="229"/>
    </location>
</feature>
<dbReference type="PANTHER" id="PTHR24346:SF82">
    <property type="entry name" value="KP78A-RELATED"/>
    <property type="match status" value="1"/>
</dbReference>
<dbReference type="Gene3D" id="1.10.510.10">
    <property type="entry name" value="Transferase(Phosphotransferase) domain 1"/>
    <property type="match status" value="1"/>
</dbReference>
<evidence type="ECO:0000256" key="2">
    <source>
        <dbReference type="ARBA" id="ARBA00010791"/>
    </source>
</evidence>
<dbReference type="PROSITE" id="PS50032">
    <property type="entry name" value="KA1"/>
    <property type="match status" value="1"/>
</dbReference>
<evidence type="ECO:0000256" key="11">
    <source>
        <dbReference type="ARBA" id="ARBA00047899"/>
    </source>
</evidence>
<keyword evidence="5 17" id="KW-0723">Serine/threonine-protein kinase</keyword>
<dbReference type="SUPFAM" id="SSF56112">
    <property type="entry name" value="Protein kinase-like (PK-like)"/>
    <property type="match status" value="1"/>
</dbReference>
<evidence type="ECO:0000256" key="9">
    <source>
        <dbReference type="ARBA" id="ARBA00022777"/>
    </source>
</evidence>
<feature type="compositionally biased region" description="Polar residues" evidence="14">
    <location>
        <begin position="63"/>
        <end position="73"/>
    </location>
</feature>
<keyword evidence="8 13" id="KW-0547">Nucleotide-binding</keyword>
<evidence type="ECO:0000256" key="6">
    <source>
        <dbReference type="ARBA" id="ARBA00022553"/>
    </source>
</evidence>
<feature type="compositionally biased region" description="Low complexity" evidence="14">
    <location>
        <begin position="1"/>
        <end position="12"/>
    </location>
</feature>
<comment type="similarity">
    <text evidence="2">Belongs to the protein kinase superfamily. CAMK Ser/Thr protein kinase family. NIM1 subfamily.</text>
</comment>
<dbReference type="InterPro" id="IPR000719">
    <property type="entry name" value="Prot_kinase_dom"/>
</dbReference>
<feature type="binding site" evidence="13">
    <location>
        <position position="204"/>
    </location>
    <ligand>
        <name>ATP</name>
        <dbReference type="ChEBI" id="CHEBI:30616"/>
    </ligand>
</feature>
<evidence type="ECO:0000256" key="10">
    <source>
        <dbReference type="ARBA" id="ARBA00022840"/>
    </source>
</evidence>
<dbReference type="EMBL" id="KV751099">
    <property type="protein sequence ID" value="OCL01630.1"/>
    <property type="molecule type" value="Genomic_DNA"/>
</dbReference>
<feature type="region of interest" description="Disordered" evidence="14">
    <location>
        <begin position="1"/>
        <end position="136"/>
    </location>
</feature>
<feature type="compositionally biased region" description="Polar residues" evidence="14">
    <location>
        <begin position="971"/>
        <end position="991"/>
    </location>
</feature>
<feature type="compositionally biased region" description="Basic and acidic residues" evidence="14">
    <location>
        <begin position="210"/>
        <end position="229"/>
    </location>
</feature>
<feature type="region of interest" description="Disordered" evidence="14">
    <location>
        <begin position="605"/>
        <end position="871"/>
    </location>
</feature>
<feature type="compositionally biased region" description="Basic and acidic residues" evidence="14">
    <location>
        <begin position="830"/>
        <end position="846"/>
    </location>
</feature>
<protein>
    <recommendedName>
        <fullName evidence="3">non-specific serine/threonine protein kinase</fullName>
        <ecNumber evidence="3">2.7.11.1</ecNumber>
    </recommendedName>
</protein>
<feature type="compositionally biased region" description="Low complexity" evidence="14">
    <location>
        <begin position="813"/>
        <end position="825"/>
    </location>
</feature>
<dbReference type="InterPro" id="IPR017441">
    <property type="entry name" value="Protein_kinase_ATP_BS"/>
</dbReference>
<dbReference type="PROSITE" id="PS50011">
    <property type="entry name" value="PROTEIN_KINASE_DOM"/>
    <property type="match status" value="1"/>
</dbReference>
<dbReference type="Gene3D" id="3.30.310.80">
    <property type="entry name" value="Kinase associated domain 1, KA1"/>
    <property type="match status" value="1"/>
</dbReference>
<dbReference type="SMART" id="SM00220">
    <property type="entry name" value="S_TKc"/>
    <property type="match status" value="1"/>
</dbReference>
<sequence length="1071" mass="117349">MSAAAPASPAVVRTSSTSRRPQAFGSPTDRPHRAQSTTTRPAAQPPASPHRSQSHSQSHGRPTSASQQANLSNVARRDFEQSNVARPPSSRRSPSRERTNTAAAAAPAPSRTDSTRSTHRSSSRPGHTRYASDASATAAMPINGVTAENGVRAAPNAVPSSKRRTTIMAPNTGQWALGKTIGAGSMGKVKLAKNAVSGEQVAVKIVPRQSTDEHRSQQERERADHSKEVRTAREAAIVSLLNHPYICGMRDVVRTNYHWYMLFEYVNGGQMLDYIISHGRLKEKQARKFARQIASALDYCHRNSIVHRDLKIENILISKTGDIKIIDFGLSNLFSPRNHLKTFCGSLYFAAPELLQAKQYTGPEVDVWSFGIVLYVLVCGKVPFDDQSMPQLHAKIKKGHVDYPPWLSAECRNLIHKMLQTDPQQRVSLSEIMNHPWITKGFNTPPENYLPIREPLQLPLDAEVIDKMTGFDFGTPEYITTQLTNVIQSDEYQRAVRTASRKHQSQTPETERKRGVFDFYRRRNSISSRDTLINPSAEAVQLGLDPVNAFSPLISVYYLVREKKERERLEANPGAISIPRSPGEKPLRMPDLPAPAAAYTNSATYEMAGETPTGGRSRPRARTHGEDEVTEGLQKLNLDVPAGPVSPAIITPPSEQPPAKKESTAAGLLRRFSTRRHKDPDRERSSNPPTPSLAVSGPGDSTGTPRKSFSVRRTRDKDVQSSSMLHPSGHNQQPELLSPPSGGSGGSGGASRRLKVLGRSTSVNSADLRRRMTRRGVSEGSPGEPPATSGSDRSSLSGKRLKPGDAASDDMQSGSRARAPASRAKSLGHARRESIQARRAQREMAKESNLPEETDQDLVEGAAEASRGPDTMRPVYLKGLFSVSTTSNKPLSVIRADIIRVLNQLGVTYHEIKGGFKCKHAPSIDLNKVVDSPSTPGHPSSSGTGHRRKISLGGLMGAERERDEFREQQRLPQTPKSSRNRQILADQSYTNSDESEESDGKDDRRPGALKPAGETTTQVQSDLGGSMVLIFEILIVKVPLLSLHGIQFKKVDGGTWQYKNMAQTILAELRL</sequence>
<feature type="region of interest" description="Disordered" evidence="14">
    <location>
        <begin position="927"/>
        <end position="1019"/>
    </location>
</feature>
<comment type="catalytic activity">
    <reaction evidence="11">
        <text>L-threonyl-[protein] + ATP = O-phospho-L-threonyl-[protein] + ADP + H(+)</text>
        <dbReference type="Rhea" id="RHEA:46608"/>
        <dbReference type="Rhea" id="RHEA-COMP:11060"/>
        <dbReference type="Rhea" id="RHEA-COMP:11605"/>
        <dbReference type="ChEBI" id="CHEBI:15378"/>
        <dbReference type="ChEBI" id="CHEBI:30013"/>
        <dbReference type="ChEBI" id="CHEBI:30616"/>
        <dbReference type="ChEBI" id="CHEBI:61977"/>
        <dbReference type="ChEBI" id="CHEBI:456216"/>
        <dbReference type="EC" id="2.7.11.1"/>
    </reaction>
</comment>
<dbReference type="GO" id="GO:0035556">
    <property type="term" value="P:intracellular signal transduction"/>
    <property type="evidence" value="ECO:0007669"/>
    <property type="project" value="TreeGrafter"/>
</dbReference>
<comment type="subcellular location">
    <subcellularLocation>
        <location evidence="1">Cytoplasm</location>
    </subcellularLocation>
</comment>
<dbReference type="GO" id="GO:0005737">
    <property type="term" value="C:cytoplasm"/>
    <property type="evidence" value="ECO:0007669"/>
    <property type="project" value="UniProtKB-SubCell"/>
</dbReference>
<dbReference type="FunFam" id="1.10.510.10:FF:000333">
    <property type="entry name" value="Non-specific serine/threonine protein kinase"/>
    <property type="match status" value="1"/>
</dbReference>
<feature type="domain" description="Protein kinase" evidence="15">
    <location>
        <begin position="175"/>
        <end position="438"/>
    </location>
</feature>
<dbReference type="PANTHER" id="PTHR24346">
    <property type="entry name" value="MAP/MICROTUBULE AFFINITY-REGULATING KINASE"/>
    <property type="match status" value="1"/>
</dbReference>
<dbReference type="Pfam" id="PF00069">
    <property type="entry name" value="Pkinase"/>
    <property type="match status" value="1"/>
</dbReference>
<keyword evidence="10 13" id="KW-0067">ATP-binding</keyword>
<dbReference type="SUPFAM" id="SSF103243">
    <property type="entry name" value="KA1-like"/>
    <property type="match status" value="1"/>
</dbReference>
<dbReference type="OrthoDB" id="1928777at2759"/>
<dbReference type="CDD" id="cd14077">
    <property type="entry name" value="STKc_Kin1_2"/>
    <property type="match status" value="1"/>
</dbReference>
<name>A0A8E2EMY0_9PEZI</name>
<evidence type="ECO:0000313" key="18">
    <source>
        <dbReference type="Proteomes" id="UP000250140"/>
    </source>
</evidence>
<dbReference type="PROSITE" id="PS00107">
    <property type="entry name" value="PROTEIN_KINASE_ATP"/>
    <property type="match status" value="1"/>
</dbReference>
<evidence type="ECO:0000256" key="14">
    <source>
        <dbReference type="SAM" id="MobiDB-lite"/>
    </source>
</evidence>
<dbReference type="EC" id="2.7.11.1" evidence="3"/>
<comment type="catalytic activity">
    <reaction evidence="12">
        <text>L-seryl-[protein] + ATP = O-phospho-L-seryl-[protein] + ADP + H(+)</text>
        <dbReference type="Rhea" id="RHEA:17989"/>
        <dbReference type="Rhea" id="RHEA-COMP:9863"/>
        <dbReference type="Rhea" id="RHEA-COMP:11604"/>
        <dbReference type="ChEBI" id="CHEBI:15378"/>
        <dbReference type="ChEBI" id="CHEBI:29999"/>
        <dbReference type="ChEBI" id="CHEBI:30616"/>
        <dbReference type="ChEBI" id="CHEBI:83421"/>
        <dbReference type="ChEBI" id="CHEBI:456216"/>
        <dbReference type="EC" id="2.7.11.1"/>
    </reaction>
</comment>
<gene>
    <name evidence="17" type="ORF">AOQ84DRAFT_230708</name>
</gene>
<feature type="domain" description="KA1" evidence="16">
    <location>
        <begin position="1022"/>
        <end position="1071"/>
    </location>
</feature>
<organism evidence="17 18">
    <name type="scientific">Glonium stellatum</name>
    <dbReference type="NCBI Taxonomy" id="574774"/>
    <lineage>
        <taxon>Eukaryota</taxon>
        <taxon>Fungi</taxon>
        <taxon>Dikarya</taxon>
        <taxon>Ascomycota</taxon>
        <taxon>Pezizomycotina</taxon>
        <taxon>Dothideomycetes</taxon>
        <taxon>Pleosporomycetidae</taxon>
        <taxon>Gloniales</taxon>
        <taxon>Gloniaceae</taxon>
        <taxon>Glonium</taxon>
    </lineage>
</organism>
<accession>A0A8E2EMY0</accession>
<keyword evidence="4" id="KW-0963">Cytoplasm</keyword>
<evidence type="ECO:0000259" key="15">
    <source>
        <dbReference type="PROSITE" id="PS50011"/>
    </source>
</evidence>
<dbReference type="InterPro" id="IPR001772">
    <property type="entry name" value="KA1_dom"/>
</dbReference>
<evidence type="ECO:0000256" key="7">
    <source>
        <dbReference type="ARBA" id="ARBA00022679"/>
    </source>
</evidence>
<evidence type="ECO:0000313" key="17">
    <source>
        <dbReference type="EMBL" id="OCL01630.1"/>
    </source>
</evidence>
<evidence type="ECO:0000256" key="12">
    <source>
        <dbReference type="ARBA" id="ARBA00048679"/>
    </source>
</evidence>
<feature type="compositionally biased region" description="Low complexity" evidence="14">
    <location>
        <begin position="102"/>
        <end position="112"/>
    </location>
</feature>
<keyword evidence="7" id="KW-0808">Transferase</keyword>
<dbReference type="InterPro" id="IPR011009">
    <property type="entry name" value="Kinase-like_dom_sf"/>
</dbReference>
<evidence type="ECO:0000256" key="4">
    <source>
        <dbReference type="ARBA" id="ARBA00022490"/>
    </source>
</evidence>
<keyword evidence="18" id="KW-1185">Reference proteome</keyword>
<dbReference type="GO" id="GO:0000226">
    <property type="term" value="P:microtubule cytoskeleton organization"/>
    <property type="evidence" value="ECO:0007669"/>
    <property type="project" value="TreeGrafter"/>
</dbReference>
<dbReference type="Pfam" id="PF02149">
    <property type="entry name" value="KA1"/>
    <property type="match status" value="1"/>
</dbReference>
<dbReference type="AlphaFoldDB" id="A0A8E2EMY0"/>
<dbReference type="GO" id="GO:0071944">
    <property type="term" value="C:cell periphery"/>
    <property type="evidence" value="ECO:0007669"/>
    <property type="project" value="UniProtKB-ARBA"/>
</dbReference>
<dbReference type="InterPro" id="IPR028375">
    <property type="entry name" value="KA1/Ssp2_C"/>
</dbReference>
<evidence type="ECO:0000259" key="16">
    <source>
        <dbReference type="PROSITE" id="PS50032"/>
    </source>
</evidence>
<evidence type="ECO:0000256" key="8">
    <source>
        <dbReference type="ARBA" id="ARBA00022741"/>
    </source>
</evidence>
<feature type="compositionally biased region" description="Polar residues" evidence="14">
    <location>
        <begin position="788"/>
        <end position="797"/>
    </location>
</feature>
<dbReference type="PROSITE" id="PS00108">
    <property type="entry name" value="PROTEIN_KINASE_ST"/>
    <property type="match status" value="1"/>
</dbReference>
<feature type="compositionally biased region" description="Low complexity" evidence="14">
    <location>
        <begin position="932"/>
        <end position="944"/>
    </location>
</feature>
<dbReference type="GO" id="GO:0005524">
    <property type="term" value="F:ATP binding"/>
    <property type="evidence" value="ECO:0007669"/>
    <property type="project" value="UniProtKB-UniRule"/>
</dbReference>
<feature type="compositionally biased region" description="Basic and acidic residues" evidence="14">
    <location>
        <begin position="958"/>
        <end position="969"/>
    </location>
</feature>
<keyword evidence="6" id="KW-0597">Phosphoprotein</keyword>
<feature type="compositionally biased region" description="Polar residues" evidence="14">
    <location>
        <begin position="720"/>
        <end position="735"/>
    </location>
</feature>
<evidence type="ECO:0000256" key="5">
    <source>
        <dbReference type="ARBA" id="ARBA00022527"/>
    </source>
</evidence>
<evidence type="ECO:0000256" key="3">
    <source>
        <dbReference type="ARBA" id="ARBA00012513"/>
    </source>
</evidence>
<keyword evidence="9 17" id="KW-0418">Kinase</keyword>
<reference evidence="17 18" key="1">
    <citation type="journal article" date="2016" name="Nat. Commun.">
        <title>Ectomycorrhizal ecology is imprinted in the genome of the dominant symbiotic fungus Cenococcum geophilum.</title>
        <authorList>
            <consortium name="DOE Joint Genome Institute"/>
            <person name="Peter M."/>
            <person name="Kohler A."/>
            <person name="Ohm R.A."/>
            <person name="Kuo A."/>
            <person name="Krutzmann J."/>
            <person name="Morin E."/>
            <person name="Arend M."/>
            <person name="Barry K.W."/>
            <person name="Binder M."/>
            <person name="Choi C."/>
            <person name="Clum A."/>
            <person name="Copeland A."/>
            <person name="Grisel N."/>
            <person name="Haridas S."/>
            <person name="Kipfer T."/>
            <person name="LaButti K."/>
            <person name="Lindquist E."/>
            <person name="Lipzen A."/>
            <person name="Maire R."/>
            <person name="Meier B."/>
            <person name="Mihaltcheva S."/>
            <person name="Molinier V."/>
            <person name="Murat C."/>
            <person name="Poggeler S."/>
            <person name="Quandt C.A."/>
            <person name="Sperisen C."/>
            <person name="Tritt A."/>
            <person name="Tisserant E."/>
            <person name="Crous P.W."/>
            <person name="Henrissat B."/>
            <person name="Nehls U."/>
            <person name="Egli S."/>
            <person name="Spatafora J.W."/>
            <person name="Grigoriev I.V."/>
            <person name="Martin F.M."/>
        </authorList>
    </citation>
    <scope>NUCLEOTIDE SEQUENCE [LARGE SCALE GENOMIC DNA]</scope>
    <source>
        <strain evidence="17 18">CBS 207.34</strain>
    </source>
</reference>
<feature type="compositionally biased region" description="Low complexity" evidence="14">
    <location>
        <begin position="49"/>
        <end position="62"/>
    </location>
</feature>
<evidence type="ECO:0000256" key="13">
    <source>
        <dbReference type="PROSITE-ProRule" id="PRU10141"/>
    </source>
</evidence>
<dbReference type="GO" id="GO:0004674">
    <property type="term" value="F:protein serine/threonine kinase activity"/>
    <property type="evidence" value="ECO:0007669"/>
    <property type="project" value="UniProtKB-KW"/>
</dbReference>